<dbReference type="AlphaFoldDB" id="A0A392WCF0"/>
<comment type="caution">
    <text evidence="1">The sequence shown here is derived from an EMBL/GenBank/DDBJ whole genome shotgun (WGS) entry which is preliminary data.</text>
</comment>
<reference evidence="1 2" key="1">
    <citation type="journal article" date="2018" name="Front. Plant Sci.">
        <title>Red Clover (Trifolium pratense) and Zigzag Clover (T. medium) - A Picture of Genomic Similarities and Differences.</title>
        <authorList>
            <person name="Dluhosova J."/>
            <person name="Istvanek J."/>
            <person name="Nedelnik J."/>
            <person name="Repkova J."/>
        </authorList>
    </citation>
    <scope>NUCLEOTIDE SEQUENCE [LARGE SCALE GENOMIC DNA]</scope>
    <source>
        <strain evidence="2">cv. 10/8</strain>
        <tissue evidence="1">Leaf</tissue>
    </source>
</reference>
<dbReference type="Proteomes" id="UP000265520">
    <property type="component" value="Unassembled WGS sequence"/>
</dbReference>
<sequence length="52" mass="5603">MGALIISLEGSENPRRHCHVEGSDEGYCRAGALGCYVRGFPDLGSRIGLVWP</sequence>
<evidence type="ECO:0000313" key="2">
    <source>
        <dbReference type="Proteomes" id="UP000265520"/>
    </source>
</evidence>
<accession>A0A392WCF0</accession>
<dbReference type="EMBL" id="LXQA011423795">
    <property type="protein sequence ID" value="MCI96781.1"/>
    <property type="molecule type" value="Genomic_DNA"/>
</dbReference>
<keyword evidence="2" id="KW-1185">Reference proteome</keyword>
<protein>
    <submittedName>
        <fullName evidence="1">Uncharacterized protein</fullName>
    </submittedName>
</protein>
<organism evidence="1 2">
    <name type="scientific">Trifolium medium</name>
    <dbReference type="NCBI Taxonomy" id="97028"/>
    <lineage>
        <taxon>Eukaryota</taxon>
        <taxon>Viridiplantae</taxon>
        <taxon>Streptophyta</taxon>
        <taxon>Embryophyta</taxon>
        <taxon>Tracheophyta</taxon>
        <taxon>Spermatophyta</taxon>
        <taxon>Magnoliopsida</taxon>
        <taxon>eudicotyledons</taxon>
        <taxon>Gunneridae</taxon>
        <taxon>Pentapetalae</taxon>
        <taxon>rosids</taxon>
        <taxon>fabids</taxon>
        <taxon>Fabales</taxon>
        <taxon>Fabaceae</taxon>
        <taxon>Papilionoideae</taxon>
        <taxon>50 kb inversion clade</taxon>
        <taxon>NPAAA clade</taxon>
        <taxon>Hologalegina</taxon>
        <taxon>IRL clade</taxon>
        <taxon>Trifolieae</taxon>
        <taxon>Trifolium</taxon>
    </lineage>
</organism>
<name>A0A392WCF0_9FABA</name>
<evidence type="ECO:0000313" key="1">
    <source>
        <dbReference type="EMBL" id="MCI96781.1"/>
    </source>
</evidence>
<proteinExistence type="predicted"/>